<feature type="transmembrane region" description="Helical" evidence="3">
    <location>
        <begin position="996"/>
        <end position="1016"/>
    </location>
</feature>
<feature type="compositionally biased region" description="Basic and acidic residues" evidence="2">
    <location>
        <begin position="580"/>
        <end position="589"/>
    </location>
</feature>
<evidence type="ECO:0000313" key="6">
    <source>
        <dbReference type="Proteomes" id="UP001212841"/>
    </source>
</evidence>
<feature type="transmembrane region" description="Helical" evidence="3">
    <location>
        <begin position="212"/>
        <end position="228"/>
    </location>
</feature>
<sequence>MDLAETVKVNVGLFDQFTLLYGMTQGNAISESIAMMLGILEDIQLLSFAFRPEVGFGYMPDWMHKSYLFNPLSYKPHTNSGFAVLFYIALAFLIVNTMLTIVEGFALNGTRIKTVWPLHALRFVTKLKVTILLIPIYEIMIHGFVCHDAEGDVRHMFTDPEKCMSFFQIVIPAAVGIVYLTFKAPLVTLVFLRINPADTTHGSKTTGRIDMVYTLLRFILVIIHEIAADNRISALIATITVISFIMLVLTVRYQIFFNGHANDVRAGIFAASFCSGIQAGICLPVGSYESPAGFAILCVWLMPGFLAGFLASSVARSIIIRRVYRRLKERHGQLESGVVTEGNTILGSKSKIDGSNVIGGSGTLKAPQSITRDFIVKKVDDIVSTVTVKPLQIFMSPADVEMSCRFLQYNKDPEAFLLADSIFDAGIEQYPNQGGLALMKSYYMSNFRMGDLDQVWDYLDLAKSKKPYFDIRFFIFFEERAMEQEDRKEDLMASHLNITGYAELMAMERSARRYHLEAVLALKSLWEYLKSDKVATDCIPFLLGRVDENRRKADRAYRAMLSKYPNSKQVLREDIENAEAREAHGSRGEADEESNADSDNVRRYSGMPGIREMSMAMSQVSEMEADVGTEERNQILSVEAMHPENDRSSVDATLRHRASIAAPVRLGEYPDMESGYPAQEVKTLDKIGNKSLGFAAHPAFADDMTKRVEEAKRKESRTWKAGPGSMNVASAILLGLLIAGCVLSIITYEKITSAVNEAFQRMLPRATLMRLTLYVRLMLTAGTYGTQWLGRPYAEWWELELFRVNEPAKYWIRVFRFPIISLQQFNSYFLMEFLFEEENTLLAWGLDKFFDPMAQLATEVRLWLDNIKENSDALEDMALRGSSDFLAYNNNNKTVMFVLLALIVAASLCVGVFLFRPVLESTARRQVEILSLIHSLPRKYVNEKVDALEVEVENIMEEVEDELAVGAQGVQNSSNTGTIPNESIMGNHSKRKLTKLYAASLILVALTSALMFAPSLDQSVKAEQMIVTIDQLTTRYYSVAGASVLALEIIANDPYAWRPSEAQIWCEQYLKMYDDAHTGLIQSGGGSPSIYDFPSVAAYELMEPLCHSIDTMGCDASVRGFNATIGYTYELVTSSMTNIPTRWSDNAHAFINDPLEQRTFLSPRINFIVGLLEDVADATTRENDLFVADVTKRNNSAKALNIFLFVLALTILILGYFLVFRRMVSDLRNEMLNISQLYFSLPLGMIQSLPELKRFIESGGAVTSMSRKK</sequence>
<reference evidence="5" key="1">
    <citation type="submission" date="2020-05" db="EMBL/GenBank/DDBJ databases">
        <title>Phylogenomic resolution of chytrid fungi.</title>
        <authorList>
            <person name="Stajich J.E."/>
            <person name="Amses K."/>
            <person name="Simmons R."/>
            <person name="Seto K."/>
            <person name="Myers J."/>
            <person name="Bonds A."/>
            <person name="Quandt C.A."/>
            <person name="Barry K."/>
            <person name="Liu P."/>
            <person name="Grigoriev I."/>
            <person name="Longcore J.E."/>
            <person name="James T.Y."/>
        </authorList>
    </citation>
    <scope>NUCLEOTIDE SEQUENCE</scope>
    <source>
        <strain evidence="5">JEL0318</strain>
    </source>
</reference>
<feature type="transmembrane region" description="Helical" evidence="3">
    <location>
        <begin position="82"/>
        <end position="106"/>
    </location>
</feature>
<feature type="transmembrane region" description="Helical" evidence="3">
    <location>
        <begin position="1199"/>
        <end position="1219"/>
    </location>
</feature>
<feature type="transmembrane region" description="Helical" evidence="3">
    <location>
        <begin position="294"/>
        <end position="319"/>
    </location>
</feature>
<name>A0AAD5X1J4_9FUNG</name>
<organism evidence="5 6">
    <name type="scientific">Rhizophlyctis rosea</name>
    <dbReference type="NCBI Taxonomy" id="64517"/>
    <lineage>
        <taxon>Eukaryota</taxon>
        <taxon>Fungi</taxon>
        <taxon>Fungi incertae sedis</taxon>
        <taxon>Chytridiomycota</taxon>
        <taxon>Chytridiomycota incertae sedis</taxon>
        <taxon>Chytridiomycetes</taxon>
        <taxon>Rhizophlyctidales</taxon>
        <taxon>Rhizophlyctidaceae</taxon>
        <taxon>Rhizophlyctis</taxon>
    </lineage>
</organism>
<feature type="transmembrane region" description="Helical" evidence="3">
    <location>
        <begin position="267"/>
        <end position="288"/>
    </location>
</feature>
<dbReference type="InterPro" id="IPR057352">
    <property type="entry name" value="TPR_TmcB/C"/>
</dbReference>
<feature type="transmembrane region" description="Helical" evidence="3">
    <location>
        <begin position="127"/>
        <end position="145"/>
    </location>
</feature>
<gene>
    <name evidence="5" type="ORF">HK097_007547</name>
</gene>
<feature type="domain" description="TmcB/TmcC TPR repeats" evidence="4">
    <location>
        <begin position="490"/>
        <end position="572"/>
    </location>
</feature>
<feature type="coiled-coil region" evidence="1">
    <location>
        <begin position="938"/>
        <end position="965"/>
    </location>
</feature>
<evidence type="ECO:0000256" key="1">
    <source>
        <dbReference type="SAM" id="Coils"/>
    </source>
</evidence>
<proteinExistence type="predicted"/>
<evidence type="ECO:0000259" key="4">
    <source>
        <dbReference type="Pfam" id="PF25474"/>
    </source>
</evidence>
<evidence type="ECO:0000256" key="2">
    <source>
        <dbReference type="SAM" id="MobiDB-lite"/>
    </source>
</evidence>
<dbReference type="AlphaFoldDB" id="A0AAD5X1J4"/>
<feature type="transmembrane region" description="Helical" evidence="3">
    <location>
        <begin position="165"/>
        <end position="192"/>
    </location>
</feature>
<protein>
    <recommendedName>
        <fullName evidence="4">TmcB/TmcC TPR repeats domain-containing protein</fullName>
    </recommendedName>
</protein>
<keyword evidence="3" id="KW-1133">Transmembrane helix</keyword>
<feature type="region of interest" description="Disordered" evidence="2">
    <location>
        <begin position="580"/>
        <end position="603"/>
    </location>
</feature>
<dbReference type="PANTHER" id="PTHR31600">
    <property type="entry name" value="TINY MACROCYSTS PROTEIN B-RELATED"/>
    <property type="match status" value="1"/>
</dbReference>
<accession>A0AAD5X1J4</accession>
<dbReference type="InterPro" id="IPR052994">
    <property type="entry name" value="Tiny_macrocysts_regulators"/>
</dbReference>
<feature type="transmembrane region" description="Helical" evidence="3">
    <location>
        <begin position="895"/>
        <end position="915"/>
    </location>
</feature>
<dbReference type="Pfam" id="PF25474">
    <property type="entry name" value="TPR_TmcB"/>
    <property type="match status" value="1"/>
</dbReference>
<feature type="transmembrane region" description="Helical" evidence="3">
    <location>
        <begin position="234"/>
        <end position="255"/>
    </location>
</feature>
<evidence type="ECO:0000256" key="3">
    <source>
        <dbReference type="SAM" id="Phobius"/>
    </source>
</evidence>
<dbReference type="EMBL" id="JADGJD010000397">
    <property type="protein sequence ID" value="KAJ3051427.1"/>
    <property type="molecule type" value="Genomic_DNA"/>
</dbReference>
<keyword evidence="1" id="KW-0175">Coiled coil</keyword>
<feature type="transmembrane region" description="Helical" evidence="3">
    <location>
        <begin position="726"/>
        <end position="748"/>
    </location>
</feature>
<comment type="caution">
    <text evidence="5">The sequence shown here is derived from an EMBL/GenBank/DDBJ whole genome shotgun (WGS) entry which is preliminary data.</text>
</comment>
<dbReference type="PANTHER" id="PTHR31600:SF2">
    <property type="entry name" value="GAMETE ENRICHED GENE 10 PROTEIN-RELATED"/>
    <property type="match status" value="1"/>
</dbReference>
<evidence type="ECO:0000313" key="5">
    <source>
        <dbReference type="EMBL" id="KAJ3051427.1"/>
    </source>
</evidence>
<dbReference type="Proteomes" id="UP001212841">
    <property type="component" value="Unassembled WGS sequence"/>
</dbReference>
<keyword evidence="6" id="KW-1185">Reference proteome</keyword>
<keyword evidence="3" id="KW-0472">Membrane</keyword>
<keyword evidence="3" id="KW-0812">Transmembrane</keyword>